<dbReference type="FunFam" id="2.10.70.10:FF:000055">
    <property type="entry name" value="Complement decay-accelerating factor, GPI-anchored"/>
    <property type="match status" value="1"/>
</dbReference>
<feature type="domain" description="Sushi" evidence="10">
    <location>
        <begin position="370"/>
        <end position="434"/>
    </location>
</feature>
<dbReference type="Pfam" id="PF18453">
    <property type="entry name" value="C4bp_oligo"/>
    <property type="match status" value="1"/>
</dbReference>
<keyword evidence="3" id="KW-0732">Signal</keyword>
<dbReference type="InterPro" id="IPR000436">
    <property type="entry name" value="Sushi_SCR_CCP_dom"/>
</dbReference>
<feature type="disulfide bond" evidence="9">
    <location>
        <begin position="180"/>
        <end position="223"/>
    </location>
</feature>
<evidence type="ECO:0000256" key="7">
    <source>
        <dbReference type="ARBA" id="ARBA00023157"/>
    </source>
</evidence>
<feature type="domain" description="Sushi" evidence="10">
    <location>
        <begin position="116"/>
        <end position="177"/>
    </location>
</feature>
<organism evidence="11 12">
    <name type="scientific">Equus asinus</name>
    <name type="common">Donkey</name>
    <name type="synonym">Equus africanus asinus</name>
    <dbReference type="NCBI Taxonomy" id="9793"/>
    <lineage>
        <taxon>Eukaryota</taxon>
        <taxon>Metazoa</taxon>
        <taxon>Chordata</taxon>
        <taxon>Craniata</taxon>
        <taxon>Vertebrata</taxon>
        <taxon>Euteleostomi</taxon>
        <taxon>Mammalia</taxon>
        <taxon>Eutheria</taxon>
        <taxon>Laurasiatheria</taxon>
        <taxon>Perissodactyla</taxon>
        <taxon>Equidae</taxon>
        <taxon>Equus</taxon>
    </lineage>
</organism>
<feature type="domain" description="Sushi" evidence="10">
    <location>
        <begin position="435"/>
        <end position="493"/>
    </location>
</feature>
<evidence type="ECO:0000256" key="4">
    <source>
        <dbReference type="ARBA" id="ARBA00022737"/>
    </source>
</evidence>
<evidence type="ECO:0000256" key="2">
    <source>
        <dbReference type="ARBA" id="ARBA00022659"/>
    </source>
</evidence>
<dbReference type="InterPro" id="IPR040514">
    <property type="entry name" value="C4bp_oligo"/>
</dbReference>
<accession>A0A8C4MMY6</accession>
<comment type="caution">
    <text evidence="9">Lacks conserved residue(s) required for the propagation of feature annotation.</text>
</comment>
<feature type="disulfide bond" evidence="9">
    <location>
        <begin position="273"/>
        <end position="300"/>
    </location>
</feature>
<feature type="domain" description="Sushi" evidence="10">
    <location>
        <begin position="55"/>
        <end position="115"/>
    </location>
</feature>
<feature type="domain" description="Sushi" evidence="10">
    <location>
        <begin position="243"/>
        <end position="302"/>
    </location>
</feature>
<feature type="domain" description="Sushi" evidence="10">
    <location>
        <begin position="303"/>
        <end position="369"/>
    </location>
</feature>
<dbReference type="SUPFAM" id="SSF57535">
    <property type="entry name" value="Complement control module/SCR domain"/>
    <property type="match status" value="7"/>
</dbReference>
<dbReference type="Gene3D" id="2.20.28.230">
    <property type="match status" value="1"/>
</dbReference>
<dbReference type="GO" id="GO:0006958">
    <property type="term" value="P:complement activation, classical pathway"/>
    <property type="evidence" value="ECO:0007669"/>
    <property type="project" value="UniProtKB-KW"/>
</dbReference>
<evidence type="ECO:0000256" key="5">
    <source>
        <dbReference type="ARBA" id="ARBA00022859"/>
    </source>
</evidence>
<proteinExistence type="predicted"/>
<keyword evidence="8" id="KW-0325">Glycoprotein</keyword>
<keyword evidence="12" id="KW-1185">Reference proteome</keyword>
<keyword evidence="6" id="KW-0180">Complement pathway</keyword>
<evidence type="ECO:0000313" key="11">
    <source>
        <dbReference type="Ensembl" id="ENSEASP00005028241.2"/>
    </source>
</evidence>
<dbReference type="Ensembl" id="ENSEAST00005030670.2">
    <property type="protein sequence ID" value="ENSEASP00005028241.2"/>
    <property type="gene ID" value="ENSEASG00005019184.2"/>
</dbReference>
<protein>
    <recommendedName>
        <fullName evidence="10">Sushi domain-containing protein</fullName>
    </recommendedName>
</protein>
<keyword evidence="1" id="KW-0399">Innate immunity</keyword>
<dbReference type="Gene3D" id="2.10.70.10">
    <property type="entry name" value="Complement Module, domain 1"/>
    <property type="match status" value="6"/>
</dbReference>
<dbReference type="FunFam" id="2.10.70.10:FF:000008">
    <property type="entry name" value="Complement receptor type 1"/>
    <property type="match status" value="1"/>
</dbReference>
<keyword evidence="5" id="KW-0391">Immunity</keyword>
<evidence type="ECO:0000256" key="6">
    <source>
        <dbReference type="ARBA" id="ARBA00022875"/>
    </source>
</evidence>
<reference evidence="11 12" key="1">
    <citation type="journal article" date="2020" name="Nat. Commun.">
        <title>Donkey genomes provide new insights into domestication and selection for coat color.</title>
        <authorList>
            <person name="Wang"/>
            <person name="C."/>
            <person name="Li"/>
            <person name="H."/>
            <person name="Guo"/>
            <person name="Y."/>
            <person name="Huang"/>
            <person name="J."/>
            <person name="Sun"/>
            <person name="Y."/>
            <person name="Min"/>
            <person name="J."/>
            <person name="Wang"/>
            <person name="J."/>
            <person name="Fang"/>
            <person name="X."/>
            <person name="Zhao"/>
            <person name="Z."/>
            <person name="Wang"/>
            <person name="S."/>
            <person name="Zhang"/>
            <person name="Y."/>
            <person name="Liu"/>
            <person name="Q."/>
            <person name="Jiang"/>
            <person name="Q."/>
            <person name="Wang"/>
            <person name="X."/>
            <person name="Guo"/>
            <person name="Y."/>
            <person name="Yang"/>
            <person name="C."/>
            <person name="Wang"/>
            <person name="Y."/>
            <person name="Tian"/>
            <person name="F."/>
            <person name="Zhuang"/>
            <person name="G."/>
            <person name="Fan"/>
            <person name="Y."/>
            <person name="Gao"/>
            <person name="Q."/>
            <person name="Li"/>
            <person name="Y."/>
            <person name="Ju"/>
            <person name="Z."/>
            <person name="Li"/>
            <person name="J."/>
            <person name="Li"/>
            <person name="R."/>
            <person name="Hou"/>
            <person name="M."/>
            <person name="Yang"/>
            <person name="G."/>
            <person name="Liu"/>
            <person name="G."/>
            <person name="Liu"/>
            <person name="W."/>
            <person name="Guo"/>
            <person name="J."/>
            <person name="Pan"/>
            <person name="S."/>
            <person name="Fan"/>
            <person name="G."/>
            <person name="Zhang"/>
            <person name="W."/>
            <person name="Zhang"/>
            <person name="R."/>
            <person name="Yu"/>
            <person name="J."/>
            <person name="Zhang"/>
            <person name="X."/>
            <person name="Yin"/>
            <person name="Q."/>
            <person name="Ji"/>
            <person name="C."/>
            <person name="Jin"/>
            <person name="Y."/>
            <person name="Yue"/>
            <person name="G."/>
            <person name="Liu"/>
            <person name="M."/>
            <person name="Xu"/>
            <person name="J."/>
            <person name="Liu"/>
            <person name="S."/>
            <person name="Jordana"/>
            <person name="J."/>
            <person name="Noce"/>
            <person name="A."/>
            <person name="Amills"/>
            <person name="M."/>
            <person name="Wu"/>
            <person name="D.D."/>
            <person name="Li"/>
            <person name="S."/>
            <person name="Zhou"/>
            <person name="X. and Zhong"/>
            <person name="J."/>
        </authorList>
    </citation>
    <scope>NUCLEOTIDE SEQUENCE [LARGE SCALE GENOMIC DNA]</scope>
</reference>
<feature type="disulfide bond" evidence="9">
    <location>
        <begin position="405"/>
        <end position="432"/>
    </location>
</feature>
<keyword evidence="2 9" id="KW-0768">Sushi</keyword>
<keyword evidence="4" id="KW-0677">Repeat</keyword>
<evidence type="ECO:0000256" key="8">
    <source>
        <dbReference type="ARBA" id="ARBA00023180"/>
    </source>
</evidence>
<reference evidence="11" key="3">
    <citation type="submission" date="2025-09" db="UniProtKB">
        <authorList>
            <consortium name="Ensembl"/>
        </authorList>
    </citation>
    <scope>IDENTIFICATION</scope>
</reference>
<dbReference type="InterPro" id="IPR050350">
    <property type="entry name" value="Compl-Cell_Adhes-Reg"/>
</dbReference>
<sequence length="540" mass="59889">MLKKHRLMHPQRVRHDALDRKGETAAQPFSGLWRVSEPTLFKVTLVAALFTPVLGDCGPPPDLPFASPVNKLIKTDFKTGTALKYTCHPGFSRIGSSKITCNARGSWDYSVFCTKKRCRNPGDLINGRVEVKTDFLLGSTIEFSCSEGYILIGSTTSHCDIQDKGVDWSDPLPVCVIAKCEAPPTISNGKHSGGDEDIYTYGSSVTYSCDPHFSMIGKASISCTVENKKIGVWSPSPPTCKHIVCRQPQVPNGIFVSGFGPLYTYKDTIVFGCKKGYILTGSSLIYCEADDNWDPPPPVCELNSCIDLPDIPHAFWNRIPYNLRNQEVFEIGTVLQYQCEPGYSPIPDEPLNVTCQESLMWTPSKGCERICCPKPEATNIRITSEIDPIDRCVYGGYEDDISYTCDEGFYPASLHGKSSCQEDGKWKPVPACKLATCMKPEIKNGKLSEDKDEYVTPENVAIQCDPGYSLVGSQSIRCSEKRTWDPEVPKCEWLNGTEVPEVWEQVLPGRHIMQCLPSPQDVKMALQVIKVSLDPGRQLL</sequence>
<dbReference type="GO" id="GO:0045087">
    <property type="term" value="P:innate immune response"/>
    <property type="evidence" value="ECO:0007669"/>
    <property type="project" value="UniProtKB-KW"/>
</dbReference>
<evidence type="ECO:0000259" key="10">
    <source>
        <dbReference type="PROSITE" id="PS50923"/>
    </source>
</evidence>
<evidence type="ECO:0000256" key="3">
    <source>
        <dbReference type="ARBA" id="ARBA00022729"/>
    </source>
</evidence>
<dbReference type="CDD" id="cd00033">
    <property type="entry name" value="CCP"/>
    <property type="match status" value="6"/>
</dbReference>
<dbReference type="GeneTree" id="ENSGT00940000154640"/>
<dbReference type="Pfam" id="PF00084">
    <property type="entry name" value="Sushi"/>
    <property type="match status" value="7"/>
</dbReference>
<dbReference type="AlphaFoldDB" id="A0A8C4MMY6"/>
<feature type="disulfide bond" evidence="9">
    <location>
        <begin position="464"/>
        <end position="491"/>
    </location>
</feature>
<name>A0A8C4MMY6_EQUAS</name>
<dbReference type="PANTHER" id="PTHR19325:SF551">
    <property type="entry name" value="ZONA PELLUCIDA SPERM-BINDING PROTEIN 3 RECEPTOR"/>
    <property type="match status" value="1"/>
</dbReference>
<dbReference type="InterPro" id="IPR035976">
    <property type="entry name" value="Sushi/SCR/CCP_sf"/>
</dbReference>
<evidence type="ECO:0000256" key="9">
    <source>
        <dbReference type="PROSITE-ProRule" id="PRU00302"/>
    </source>
</evidence>
<reference evidence="11" key="2">
    <citation type="submission" date="2025-08" db="UniProtKB">
        <authorList>
            <consortium name="Ensembl"/>
        </authorList>
    </citation>
    <scope>IDENTIFICATION</scope>
</reference>
<dbReference type="PANTHER" id="PTHR19325">
    <property type="entry name" value="COMPLEMENT COMPONENT-RELATED SUSHI DOMAIN-CONTAINING"/>
    <property type="match status" value="1"/>
</dbReference>
<evidence type="ECO:0000313" key="12">
    <source>
        <dbReference type="Proteomes" id="UP000694387"/>
    </source>
</evidence>
<feature type="domain" description="Sushi" evidence="10">
    <location>
        <begin position="178"/>
        <end position="242"/>
    </location>
</feature>
<dbReference type="FunFam" id="2.10.70.10:FF:000014">
    <property type="entry name" value="Membrane cofactor protein"/>
    <property type="match status" value="2"/>
</dbReference>
<dbReference type="SMART" id="SM00032">
    <property type="entry name" value="CCP"/>
    <property type="match status" value="7"/>
</dbReference>
<gene>
    <name evidence="11" type="primary">LOC106822939</name>
</gene>
<dbReference type="Proteomes" id="UP000694387">
    <property type="component" value="Chromosome 25"/>
</dbReference>
<dbReference type="PROSITE" id="PS50923">
    <property type="entry name" value="SUSHI"/>
    <property type="match status" value="7"/>
</dbReference>
<keyword evidence="7 9" id="KW-1015">Disulfide bond</keyword>
<dbReference type="Gene3D" id="1.20.5.3730">
    <property type="match status" value="1"/>
</dbReference>
<evidence type="ECO:0000256" key="1">
    <source>
        <dbReference type="ARBA" id="ARBA00022588"/>
    </source>
</evidence>